<accession>A0A9W6W8H1</accession>
<dbReference type="InterPro" id="IPR008492">
    <property type="entry name" value="Rv2714-like"/>
</dbReference>
<dbReference type="AlphaFoldDB" id="A0A9W6W8H1"/>
<gene>
    <name evidence="1" type="ORF">Afil01_23910</name>
</gene>
<dbReference type="Proteomes" id="UP001165079">
    <property type="component" value="Unassembled WGS sequence"/>
</dbReference>
<comment type="caution">
    <text evidence="1">The sequence shown here is derived from an EMBL/GenBank/DDBJ whole genome shotgun (WGS) entry which is preliminary data.</text>
</comment>
<name>A0A9W6W8H1_9ACTN</name>
<dbReference type="PIRSF" id="PIRSF028754">
    <property type="entry name" value="UCP028754"/>
    <property type="match status" value="1"/>
</dbReference>
<evidence type="ECO:0008006" key="3">
    <source>
        <dbReference type="Google" id="ProtNLM"/>
    </source>
</evidence>
<dbReference type="EMBL" id="BSTX01000001">
    <property type="protein sequence ID" value="GLZ77584.1"/>
    <property type="molecule type" value="Genomic_DNA"/>
</dbReference>
<proteinExistence type="predicted"/>
<organism evidence="1 2">
    <name type="scientific">Actinorhabdospora filicis</name>
    <dbReference type="NCBI Taxonomy" id="1785913"/>
    <lineage>
        <taxon>Bacteria</taxon>
        <taxon>Bacillati</taxon>
        <taxon>Actinomycetota</taxon>
        <taxon>Actinomycetes</taxon>
        <taxon>Micromonosporales</taxon>
        <taxon>Micromonosporaceae</taxon>
        <taxon>Actinorhabdospora</taxon>
    </lineage>
</organism>
<dbReference type="InterPro" id="IPR038389">
    <property type="entry name" value="PSMG2_sf"/>
</dbReference>
<evidence type="ECO:0000313" key="1">
    <source>
        <dbReference type="EMBL" id="GLZ77584.1"/>
    </source>
</evidence>
<keyword evidence="2" id="KW-1185">Reference proteome</keyword>
<dbReference type="SUPFAM" id="SSF159659">
    <property type="entry name" value="Cgl1923-like"/>
    <property type="match status" value="1"/>
</dbReference>
<dbReference type="Pfam" id="PF09754">
    <property type="entry name" value="PAC2"/>
    <property type="match status" value="1"/>
</dbReference>
<dbReference type="Gene3D" id="3.40.50.10900">
    <property type="entry name" value="PAC-like subunit"/>
    <property type="match status" value="1"/>
</dbReference>
<evidence type="ECO:0000313" key="2">
    <source>
        <dbReference type="Proteomes" id="UP001165079"/>
    </source>
</evidence>
<sequence>MRDPRDLYELDPDIPELSGAVLLHQFDGFMDAGAAGKGLTAHLLDEFEPRLIARFDVDRLIDYRSNRPPMTFMSDRWADFEAPELAIYLLHDATATPFLLLTGPEPDREWELFVSAVRELIEDWDVRLTVGFHGIPMGVPHTRPLGVTAHATRQALLGPTHSPWLNTLQVPGNISALLELRLGESGHDAMGYAAHVPHYLAQATYPASSLVLLDALQESTGLALPAGPLLEAAEKTDAEIAGQVRGSEEVADVVAALERQYDVFSEAQGHKSLLAETTEHMPTADELASEFERFLAEQSGSEGPTPS</sequence>
<reference evidence="1" key="1">
    <citation type="submission" date="2023-03" db="EMBL/GenBank/DDBJ databases">
        <title>Actinorhabdospora filicis NBRC 111898.</title>
        <authorList>
            <person name="Ichikawa N."/>
            <person name="Sato H."/>
            <person name="Tonouchi N."/>
        </authorList>
    </citation>
    <scope>NUCLEOTIDE SEQUENCE</scope>
    <source>
        <strain evidence="1">NBRC 111898</strain>
    </source>
</reference>
<dbReference type="RefSeq" id="WP_285662684.1">
    <property type="nucleotide sequence ID" value="NZ_BSTX01000001.1"/>
</dbReference>
<protein>
    <recommendedName>
        <fullName evidence="3">PAC2 family protein</fullName>
    </recommendedName>
</protein>
<dbReference type="InterPro" id="IPR019151">
    <property type="entry name" value="Proteasome_assmbl_chaperone_2"/>
</dbReference>
<dbReference type="Gene3D" id="1.10.287.100">
    <property type="match status" value="1"/>
</dbReference>